<dbReference type="PANTHER" id="PTHR43493:SF5">
    <property type="entry name" value="DNA GYRASE SUBUNIT A, CHLOROPLASTIC_MITOCHONDRIAL"/>
    <property type="match status" value="1"/>
</dbReference>
<dbReference type="InterPro" id="IPR035516">
    <property type="entry name" value="Gyrase/topoIV_suA_C"/>
</dbReference>
<feature type="non-terminal residue" evidence="1">
    <location>
        <position position="135"/>
    </location>
</feature>
<dbReference type="GO" id="GO:0005737">
    <property type="term" value="C:cytoplasm"/>
    <property type="evidence" value="ECO:0007669"/>
    <property type="project" value="TreeGrafter"/>
</dbReference>
<organism evidence="1">
    <name type="scientific">mine drainage metagenome</name>
    <dbReference type="NCBI Taxonomy" id="410659"/>
    <lineage>
        <taxon>unclassified sequences</taxon>
        <taxon>metagenomes</taxon>
        <taxon>ecological metagenomes</taxon>
    </lineage>
</organism>
<dbReference type="GO" id="GO:0003918">
    <property type="term" value="F:DNA topoisomerase type II (double strand cut, ATP-hydrolyzing) activity"/>
    <property type="evidence" value="ECO:0007669"/>
    <property type="project" value="TreeGrafter"/>
</dbReference>
<accession>T1CKV8</accession>
<comment type="caution">
    <text evidence="1">The sequence shown here is derived from an EMBL/GenBank/DDBJ whole genome shotgun (WGS) entry which is preliminary data.</text>
</comment>
<dbReference type="SUPFAM" id="SSF101904">
    <property type="entry name" value="GyrA/ParC C-terminal domain-like"/>
    <property type="match status" value="1"/>
</dbReference>
<protein>
    <submittedName>
        <fullName evidence="1">DNA gyrase A subunit</fullName>
    </submittedName>
</protein>
<dbReference type="Pfam" id="PF03989">
    <property type="entry name" value="DNA_gyraseA_C"/>
    <property type="match status" value="2"/>
</dbReference>
<sequence length="135" mass="14484">MLEEGDELVDVALVGDDRTEVVLATHAGQAVRFPLSEVRPTGRATFGVIGIRLSEEHDDAVVALAPVSDRYPDLLTLTTTGYGKRSPTDDYRETRRGAKGVRTIRTGGRNGAVVAVLPTSDHSEVLVTTQRGVTI</sequence>
<dbReference type="InterPro" id="IPR006691">
    <property type="entry name" value="GyrA/parC_rep"/>
</dbReference>
<dbReference type="PANTHER" id="PTHR43493">
    <property type="entry name" value="DNA GYRASE/TOPOISOMERASE SUBUNIT A"/>
    <property type="match status" value="1"/>
</dbReference>
<reference evidence="1" key="2">
    <citation type="journal article" date="2014" name="ISME J.">
        <title>Microbial stratification in low pH oxic and suboxic macroscopic growths along an acid mine drainage.</title>
        <authorList>
            <person name="Mendez-Garcia C."/>
            <person name="Mesa V."/>
            <person name="Sprenger R.R."/>
            <person name="Richter M."/>
            <person name="Diez M.S."/>
            <person name="Solano J."/>
            <person name="Bargiela R."/>
            <person name="Golyshina O.V."/>
            <person name="Manteca A."/>
            <person name="Ramos J.L."/>
            <person name="Gallego J.R."/>
            <person name="Llorente I."/>
            <person name="Martins Dos Santos V.A."/>
            <person name="Jensen O.N."/>
            <person name="Pelaez A.I."/>
            <person name="Sanchez J."/>
            <person name="Ferrer M."/>
        </authorList>
    </citation>
    <scope>NUCLEOTIDE SEQUENCE</scope>
</reference>
<gene>
    <name evidence="1" type="ORF">B1B_05606</name>
</gene>
<dbReference type="EMBL" id="AUZY01003554">
    <property type="protein sequence ID" value="EQD68329.1"/>
    <property type="molecule type" value="Genomic_DNA"/>
</dbReference>
<evidence type="ECO:0000313" key="1">
    <source>
        <dbReference type="EMBL" id="EQD68329.1"/>
    </source>
</evidence>
<name>T1CKV8_9ZZZZ</name>
<dbReference type="Gene3D" id="2.120.10.90">
    <property type="entry name" value="DNA gyrase/topoisomerase IV, subunit A, C-terminal"/>
    <property type="match status" value="1"/>
</dbReference>
<dbReference type="GO" id="GO:0003677">
    <property type="term" value="F:DNA binding"/>
    <property type="evidence" value="ECO:0007669"/>
    <property type="project" value="InterPro"/>
</dbReference>
<dbReference type="GO" id="GO:0006265">
    <property type="term" value="P:DNA topological change"/>
    <property type="evidence" value="ECO:0007669"/>
    <property type="project" value="InterPro"/>
</dbReference>
<dbReference type="GO" id="GO:0009330">
    <property type="term" value="C:DNA topoisomerase type II (double strand cut, ATP-hydrolyzing) complex"/>
    <property type="evidence" value="ECO:0007669"/>
    <property type="project" value="TreeGrafter"/>
</dbReference>
<proteinExistence type="predicted"/>
<dbReference type="InterPro" id="IPR050220">
    <property type="entry name" value="Type_II_DNA_Topoisomerases"/>
</dbReference>
<dbReference type="GO" id="GO:0005524">
    <property type="term" value="F:ATP binding"/>
    <property type="evidence" value="ECO:0007669"/>
    <property type="project" value="InterPro"/>
</dbReference>
<dbReference type="AlphaFoldDB" id="T1CKV8"/>
<reference evidence="1" key="1">
    <citation type="submission" date="2013-08" db="EMBL/GenBank/DDBJ databases">
        <authorList>
            <person name="Mendez C."/>
            <person name="Richter M."/>
            <person name="Ferrer M."/>
            <person name="Sanchez J."/>
        </authorList>
    </citation>
    <scope>NUCLEOTIDE SEQUENCE</scope>
</reference>